<accession>A0A931LVR8</accession>
<evidence type="ECO:0000313" key="3">
    <source>
        <dbReference type="Proteomes" id="UP000727962"/>
    </source>
</evidence>
<evidence type="ECO:0000313" key="2">
    <source>
        <dbReference type="EMBL" id="MBI1755770.1"/>
    </source>
</evidence>
<dbReference type="AlphaFoldDB" id="A0A931LVR8"/>
<comment type="caution">
    <text evidence="2">The sequence shown here is derived from an EMBL/GenBank/DDBJ whole genome shotgun (WGS) entry which is preliminary data.</text>
</comment>
<name>A0A931LVR8_FIMGI</name>
<proteinExistence type="predicted"/>
<sequence>MIGRRDLFGSILGILVFLGGVALLLITFREAYRMFSVPAGDALGVHAGATVDLNRAGSTFVGLIVRILLLVVMAIVSSLIANRGIQLYASSRALRTSRVPELSDEEARFVSEGGHERAG</sequence>
<evidence type="ECO:0000256" key="1">
    <source>
        <dbReference type="SAM" id="Phobius"/>
    </source>
</evidence>
<dbReference type="Proteomes" id="UP000727962">
    <property type="component" value="Unassembled WGS sequence"/>
</dbReference>
<reference evidence="2" key="1">
    <citation type="submission" date="2020-07" db="EMBL/GenBank/DDBJ databases">
        <title>Huge and variable diversity of episymbiotic CPR bacteria and DPANN archaea in groundwater ecosystems.</title>
        <authorList>
            <person name="He C.Y."/>
            <person name="Keren R."/>
            <person name="Whittaker M."/>
            <person name="Farag I.F."/>
            <person name="Doudna J."/>
            <person name="Cate J.H.D."/>
            <person name="Banfield J.F."/>
        </authorList>
    </citation>
    <scope>NUCLEOTIDE SEQUENCE</scope>
    <source>
        <strain evidence="2">NC_groundwater_17_Pr7_B-0.1um_64_12</strain>
    </source>
</reference>
<dbReference type="EMBL" id="JACOSL010000008">
    <property type="protein sequence ID" value="MBI1755770.1"/>
    <property type="molecule type" value="Genomic_DNA"/>
</dbReference>
<gene>
    <name evidence="2" type="ORF">HYR64_01520</name>
</gene>
<keyword evidence="1" id="KW-1133">Transmembrane helix</keyword>
<protein>
    <submittedName>
        <fullName evidence="2">Uncharacterized protein</fullName>
    </submittedName>
</protein>
<organism evidence="2 3">
    <name type="scientific">Fimbriimonas ginsengisoli</name>
    <dbReference type="NCBI Taxonomy" id="1005039"/>
    <lineage>
        <taxon>Bacteria</taxon>
        <taxon>Bacillati</taxon>
        <taxon>Armatimonadota</taxon>
        <taxon>Fimbriimonadia</taxon>
        <taxon>Fimbriimonadales</taxon>
        <taxon>Fimbriimonadaceae</taxon>
        <taxon>Fimbriimonas</taxon>
    </lineage>
</organism>
<keyword evidence="1" id="KW-0472">Membrane</keyword>
<keyword evidence="1" id="KW-0812">Transmembrane</keyword>
<feature type="transmembrane region" description="Helical" evidence="1">
    <location>
        <begin position="60"/>
        <end position="82"/>
    </location>
</feature>
<feature type="transmembrane region" description="Helical" evidence="1">
    <location>
        <begin position="7"/>
        <end position="28"/>
    </location>
</feature>